<dbReference type="SUPFAM" id="SSF55729">
    <property type="entry name" value="Acyl-CoA N-acyltransferases (Nat)"/>
    <property type="match status" value="1"/>
</dbReference>
<dbReference type="Pfam" id="PF13527">
    <property type="entry name" value="Acetyltransf_9"/>
    <property type="match status" value="1"/>
</dbReference>
<dbReference type="Proteomes" id="UP000664288">
    <property type="component" value="Unassembled WGS sequence"/>
</dbReference>
<keyword evidence="3" id="KW-1185">Reference proteome</keyword>
<evidence type="ECO:0000313" key="2">
    <source>
        <dbReference type="EMBL" id="MBO0904007.1"/>
    </source>
</evidence>
<dbReference type="EMBL" id="JAFMPY010000008">
    <property type="protein sequence ID" value="MBO0904007.1"/>
    <property type="molecule type" value="Genomic_DNA"/>
</dbReference>
<dbReference type="CDD" id="cd04301">
    <property type="entry name" value="NAT_SF"/>
    <property type="match status" value="1"/>
</dbReference>
<name>A0ABS3J2V8_9HYPH</name>
<accession>A0ABS3J2V8</accession>
<dbReference type="InterPro" id="IPR000182">
    <property type="entry name" value="GNAT_dom"/>
</dbReference>
<reference evidence="2 3" key="1">
    <citation type="submission" date="2021-03" db="EMBL/GenBank/DDBJ databases">
        <title>Whole genome sequence of Jiella sp. MQZ13P-4.</title>
        <authorList>
            <person name="Tuo L."/>
        </authorList>
    </citation>
    <scope>NUCLEOTIDE SEQUENCE [LARGE SCALE GENOMIC DNA]</scope>
    <source>
        <strain evidence="2 3">MQZ13P-4</strain>
    </source>
</reference>
<comment type="caution">
    <text evidence="2">The sequence shown here is derived from an EMBL/GenBank/DDBJ whole genome shotgun (WGS) entry which is preliminary data.</text>
</comment>
<proteinExistence type="predicted"/>
<evidence type="ECO:0000259" key="1">
    <source>
        <dbReference type="PROSITE" id="PS51186"/>
    </source>
</evidence>
<protein>
    <submittedName>
        <fullName evidence="2">N-acetyltransferase</fullName>
    </submittedName>
</protein>
<dbReference type="InterPro" id="IPR016181">
    <property type="entry name" value="Acyl_CoA_acyltransferase"/>
</dbReference>
<dbReference type="PROSITE" id="PS51186">
    <property type="entry name" value="GNAT"/>
    <property type="match status" value="1"/>
</dbReference>
<dbReference type="RefSeq" id="WP_207350642.1">
    <property type="nucleotide sequence ID" value="NZ_JAFMPY010000008.1"/>
</dbReference>
<sequence>MALPFRLRPEAREDEDGIRALVAAAFAQAPHGGGTEGAIVDGLRAAGALALSLVAVDEDGGLLGHIAFSAVSVGSGENGWYGLGPVAVWPQLQRRGIGTALVSDGLRRLKERGAKGCVLLGDPAFYSRFGFESDPALTYRGLPSEYVQRLVFIPPAPRGEITYHAAFEVAA</sequence>
<gene>
    <name evidence="2" type="ORF">J1C47_10160</name>
</gene>
<feature type="domain" description="N-acetyltransferase" evidence="1">
    <location>
        <begin position="5"/>
        <end position="157"/>
    </location>
</feature>
<organism evidence="2 3">
    <name type="scientific">Jiella sonneratiae</name>
    <dbReference type="NCBI Taxonomy" id="2816856"/>
    <lineage>
        <taxon>Bacteria</taxon>
        <taxon>Pseudomonadati</taxon>
        <taxon>Pseudomonadota</taxon>
        <taxon>Alphaproteobacteria</taxon>
        <taxon>Hyphomicrobiales</taxon>
        <taxon>Aurantimonadaceae</taxon>
        <taxon>Jiella</taxon>
    </lineage>
</organism>
<dbReference type="Gene3D" id="3.40.630.30">
    <property type="match status" value="1"/>
</dbReference>
<evidence type="ECO:0000313" key="3">
    <source>
        <dbReference type="Proteomes" id="UP000664288"/>
    </source>
</evidence>